<dbReference type="RefSeq" id="WP_295688955.1">
    <property type="nucleotide sequence ID" value="NZ_BAABGL010000018.1"/>
</dbReference>
<dbReference type="InterPro" id="IPR000086">
    <property type="entry name" value="NUDIX_hydrolase_dom"/>
</dbReference>
<keyword evidence="8" id="KW-1185">Reference proteome</keyword>
<comment type="caution">
    <text evidence="7">The sequence shown here is derived from an EMBL/GenBank/DDBJ whole genome shotgun (WGS) entry which is preliminary data.</text>
</comment>
<name>A0ABP8JNN9_9MICO</name>
<reference evidence="8" key="1">
    <citation type="journal article" date="2019" name="Int. J. Syst. Evol. Microbiol.">
        <title>The Global Catalogue of Microorganisms (GCM) 10K type strain sequencing project: providing services to taxonomists for standard genome sequencing and annotation.</title>
        <authorList>
            <consortium name="The Broad Institute Genomics Platform"/>
            <consortium name="The Broad Institute Genome Sequencing Center for Infectious Disease"/>
            <person name="Wu L."/>
            <person name="Ma J."/>
        </authorList>
    </citation>
    <scope>NUCLEOTIDE SEQUENCE [LARGE SCALE GENOMIC DNA]</scope>
    <source>
        <strain evidence="8">JCM 17808</strain>
    </source>
</reference>
<evidence type="ECO:0000256" key="1">
    <source>
        <dbReference type="ARBA" id="ARBA00001946"/>
    </source>
</evidence>
<dbReference type="Pfam" id="PF00293">
    <property type="entry name" value="NUDIX"/>
    <property type="match status" value="1"/>
</dbReference>
<evidence type="ECO:0000256" key="3">
    <source>
        <dbReference type="ARBA" id="ARBA00022801"/>
    </source>
</evidence>
<dbReference type="PROSITE" id="PS51462">
    <property type="entry name" value="NUDIX"/>
    <property type="match status" value="1"/>
</dbReference>
<dbReference type="PANTHER" id="PTHR43046">
    <property type="entry name" value="GDP-MANNOSE MANNOSYL HYDROLASE"/>
    <property type="match status" value="1"/>
</dbReference>
<dbReference type="Gene3D" id="3.90.79.10">
    <property type="entry name" value="Nucleoside Triphosphate Pyrophosphohydrolase"/>
    <property type="match status" value="1"/>
</dbReference>
<dbReference type="PROSITE" id="PS00893">
    <property type="entry name" value="NUDIX_BOX"/>
    <property type="match status" value="1"/>
</dbReference>
<evidence type="ECO:0000256" key="2">
    <source>
        <dbReference type="ARBA" id="ARBA00005582"/>
    </source>
</evidence>
<dbReference type="GO" id="GO:0016787">
    <property type="term" value="F:hydrolase activity"/>
    <property type="evidence" value="ECO:0007669"/>
    <property type="project" value="UniProtKB-KW"/>
</dbReference>
<evidence type="ECO:0000313" key="7">
    <source>
        <dbReference type="EMBL" id="GAA4393641.1"/>
    </source>
</evidence>
<dbReference type="SUPFAM" id="SSF55811">
    <property type="entry name" value="Nudix"/>
    <property type="match status" value="1"/>
</dbReference>
<dbReference type="CDD" id="cd04685">
    <property type="entry name" value="NUDIX_Hydrolase"/>
    <property type="match status" value="1"/>
</dbReference>
<evidence type="ECO:0000256" key="5">
    <source>
        <dbReference type="RuleBase" id="RU003476"/>
    </source>
</evidence>
<keyword evidence="4" id="KW-0460">Magnesium</keyword>
<dbReference type="Proteomes" id="UP001500642">
    <property type="component" value="Unassembled WGS sequence"/>
</dbReference>
<protein>
    <submittedName>
        <fullName evidence="7">NUDIX hydrolase</fullName>
    </submittedName>
</protein>
<dbReference type="PANTHER" id="PTHR43046:SF12">
    <property type="entry name" value="GDP-MANNOSE MANNOSYL HYDROLASE"/>
    <property type="match status" value="1"/>
</dbReference>
<dbReference type="InterPro" id="IPR020084">
    <property type="entry name" value="NUDIX_hydrolase_CS"/>
</dbReference>
<dbReference type="PRINTS" id="PR00502">
    <property type="entry name" value="NUDIXFAMILY"/>
</dbReference>
<accession>A0ABP8JNN9</accession>
<comment type="similarity">
    <text evidence="2 5">Belongs to the Nudix hydrolase family.</text>
</comment>
<evidence type="ECO:0000259" key="6">
    <source>
        <dbReference type="PROSITE" id="PS51462"/>
    </source>
</evidence>
<evidence type="ECO:0000256" key="4">
    <source>
        <dbReference type="ARBA" id="ARBA00022842"/>
    </source>
</evidence>
<sequence length="159" mass="17796">MKIRTAARVVLLNAAGEVFLLHARDLHDDSRRWWLTCGGGAEMGETPQQTAARELAEETGLVCEPAELLGPLATRRAVMEFTERTLHQDEVFFGLVSEDEFDLADAVWTEVEKRSIVGGRWWSQDELRRTTATVYPSRLTELMDLVRSGTAPAVPLVLD</sequence>
<proteinExistence type="inferred from homology"/>
<dbReference type="EMBL" id="BAABGL010000018">
    <property type="protein sequence ID" value="GAA4393641.1"/>
    <property type="molecule type" value="Genomic_DNA"/>
</dbReference>
<organism evidence="7 8">
    <name type="scientific">Brevibacterium pityocampae</name>
    <dbReference type="NCBI Taxonomy" id="506594"/>
    <lineage>
        <taxon>Bacteria</taxon>
        <taxon>Bacillati</taxon>
        <taxon>Actinomycetota</taxon>
        <taxon>Actinomycetes</taxon>
        <taxon>Micrococcales</taxon>
        <taxon>Brevibacteriaceae</taxon>
        <taxon>Brevibacterium</taxon>
    </lineage>
</organism>
<keyword evidence="3 5" id="KW-0378">Hydrolase</keyword>
<feature type="domain" description="Nudix hydrolase" evidence="6">
    <location>
        <begin position="2"/>
        <end position="145"/>
    </location>
</feature>
<gene>
    <name evidence="7" type="ORF">GCM10023167_22840</name>
</gene>
<dbReference type="InterPro" id="IPR015797">
    <property type="entry name" value="NUDIX_hydrolase-like_dom_sf"/>
</dbReference>
<evidence type="ECO:0000313" key="8">
    <source>
        <dbReference type="Proteomes" id="UP001500642"/>
    </source>
</evidence>
<dbReference type="InterPro" id="IPR020476">
    <property type="entry name" value="Nudix_hydrolase"/>
</dbReference>
<comment type="cofactor">
    <cofactor evidence="1">
        <name>Mg(2+)</name>
        <dbReference type="ChEBI" id="CHEBI:18420"/>
    </cofactor>
</comment>